<dbReference type="Proteomes" id="UP000761534">
    <property type="component" value="Unassembled WGS sequence"/>
</dbReference>
<comment type="caution">
    <text evidence="4">The sequence shown here is derived from an EMBL/GenBank/DDBJ whole genome shotgun (WGS) entry which is preliminary data.</text>
</comment>
<dbReference type="CDD" id="cd07992">
    <property type="entry name" value="LPLAT_AAK14816-like"/>
    <property type="match status" value="1"/>
</dbReference>
<dbReference type="EMBL" id="SWFS01000149">
    <property type="protein sequence ID" value="KAA8915704.1"/>
    <property type="molecule type" value="Genomic_DNA"/>
</dbReference>
<evidence type="ECO:0000256" key="2">
    <source>
        <dbReference type="SAM" id="Phobius"/>
    </source>
</evidence>
<dbReference type="GO" id="GO:0016287">
    <property type="term" value="F:glycerone-phosphate O-acyltransferase activity"/>
    <property type="evidence" value="ECO:0007669"/>
    <property type="project" value="TreeGrafter"/>
</dbReference>
<feature type="compositionally biased region" description="Basic and acidic residues" evidence="1">
    <location>
        <begin position="682"/>
        <end position="693"/>
    </location>
</feature>
<feature type="transmembrane region" description="Helical" evidence="2">
    <location>
        <begin position="458"/>
        <end position="481"/>
    </location>
</feature>
<dbReference type="SMART" id="SM00563">
    <property type="entry name" value="PlsC"/>
    <property type="match status" value="1"/>
</dbReference>
<name>A0A642V7B9_9ASCO</name>
<dbReference type="SUPFAM" id="SSF69593">
    <property type="entry name" value="Glycerol-3-phosphate (1)-acyltransferase"/>
    <property type="match status" value="1"/>
</dbReference>
<feature type="compositionally biased region" description="Low complexity" evidence="1">
    <location>
        <begin position="635"/>
        <end position="662"/>
    </location>
</feature>
<keyword evidence="5" id="KW-1185">Reference proteome</keyword>
<feature type="region of interest" description="Disordered" evidence="1">
    <location>
        <begin position="586"/>
        <end position="693"/>
    </location>
</feature>
<dbReference type="InterPro" id="IPR002123">
    <property type="entry name" value="Plipid/glycerol_acylTrfase"/>
</dbReference>
<accession>A0A642V7B9</accession>
<protein>
    <recommendedName>
        <fullName evidence="3">Phospholipid/glycerol acyltransferase domain-containing protein</fullName>
    </recommendedName>
</protein>
<dbReference type="PANTHER" id="PTHR31605">
    <property type="entry name" value="GLYCEROL-3-PHOSPHATE O-ACYLTRANSFERASE 1"/>
    <property type="match status" value="1"/>
</dbReference>
<feature type="transmembrane region" description="Helical" evidence="2">
    <location>
        <begin position="12"/>
        <end position="32"/>
    </location>
</feature>
<dbReference type="OrthoDB" id="2427554at2759"/>
<reference evidence="4" key="1">
    <citation type="journal article" date="2019" name="G3 (Bethesda)">
        <title>Genome Assemblies of Two Rare Opportunistic Yeast Pathogens: Diutina rugosa (syn. Candida rugosa) and Trichomonascus ciferrii (syn. Candida ciferrii).</title>
        <authorList>
            <person name="Mixao V."/>
            <person name="Saus E."/>
            <person name="Hansen A.P."/>
            <person name="Lass-Florl C."/>
            <person name="Gabaldon T."/>
        </authorList>
    </citation>
    <scope>NUCLEOTIDE SEQUENCE</scope>
    <source>
        <strain evidence="4">CBS 4856</strain>
    </source>
</reference>
<dbReference type="InterPro" id="IPR052744">
    <property type="entry name" value="GPAT/DAPAT"/>
</dbReference>
<keyword evidence="2" id="KW-0812">Transmembrane</keyword>
<sequence>MVQKSIDTVLNLQTWVYDLILWVFGIIFDIFFREILPRGAFRIPKQGPVIFVGAPHANQFVDPMLLMGQARNVGGRRISFLVAEKSLRRKFIGFISRATSSIGVVRAQDNLKTATGKIFLDKDDPLLIRGQGTKFTTEAMERGLIGLPKSKGNSEIMEILSDTEIRVRKEFKDPQGLEMLKAGTSYKLAEHVDQSKMYTKVFDHLNKGGCLGIFPEGGSHDRTELLPLKAGVAIMALGALAQYPDCNVKIVPCGMNYFHPHKFRSRAVIEFGSPMEISRELVDKYKEGGEAKREAVKSVLDMVSDGLKSVTVTCPDYDTLMVIQAARRLYRPSGKRLPLPVVVELNRRLIAGYNHYKDDPSIIHLREAVAAYNKRLNELGLKDHQVETASMSPQKVIFKLFYRSFKLLFLLLGSLPGLILFSPVFLATKIISRMKAKEALRGSTVKVAARDVVATWKVLVAMGLAPLLYHFYAMLATYLAYHYELVEIKLKKLALVTIVSYIVLPAITYAALVIGETGMDIFKSLRPLALALNPSHKNTVEKLKRTRQELVVEVIQVVNSLGPEIFPDFDKYSLRKSEEDFSDIQPTVISSRKLQSPRRTSSASDASTESQAISRVNSETDLANMPLFSNDQRTASSSSSSIRSRSQSNESLSSAAESANHSTSTGQRAFQSEVSRRIRGAMAERRKDNDDQE</sequence>
<evidence type="ECO:0000313" key="4">
    <source>
        <dbReference type="EMBL" id="KAA8915704.1"/>
    </source>
</evidence>
<evidence type="ECO:0000313" key="5">
    <source>
        <dbReference type="Proteomes" id="UP000761534"/>
    </source>
</evidence>
<dbReference type="GO" id="GO:0004366">
    <property type="term" value="F:glycerol-3-phosphate O-acyltransferase activity"/>
    <property type="evidence" value="ECO:0007669"/>
    <property type="project" value="TreeGrafter"/>
</dbReference>
<keyword evidence="2" id="KW-0472">Membrane</keyword>
<keyword evidence="2" id="KW-1133">Transmembrane helix</keyword>
<feature type="compositionally biased region" description="Polar residues" evidence="1">
    <location>
        <begin position="663"/>
        <end position="673"/>
    </location>
</feature>
<dbReference type="VEuPathDB" id="FungiDB:TRICI_002147"/>
<feature type="transmembrane region" description="Helical" evidence="2">
    <location>
        <begin position="407"/>
        <end position="431"/>
    </location>
</feature>
<feature type="domain" description="Phospholipid/glycerol acyltransferase" evidence="3">
    <location>
        <begin position="49"/>
        <end position="258"/>
    </location>
</feature>
<feature type="transmembrane region" description="Helical" evidence="2">
    <location>
        <begin position="493"/>
        <end position="514"/>
    </location>
</feature>
<dbReference type="Pfam" id="PF01553">
    <property type="entry name" value="Acyltransferase"/>
    <property type="match status" value="1"/>
</dbReference>
<proteinExistence type="predicted"/>
<evidence type="ECO:0000259" key="3">
    <source>
        <dbReference type="SMART" id="SM00563"/>
    </source>
</evidence>
<evidence type="ECO:0000256" key="1">
    <source>
        <dbReference type="SAM" id="MobiDB-lite"/>
    </source>
</evidence>
<dbReference type="GO" id="GO:0008654">
    <property type="term" value="P:phospholipid biosynthetic process"/>
    <property type="evidence" value="ECO:0007669"/>
    <property type="project" value="TreeGrafter"/>
</dbReference>
<gene>
    <name evidence="4" type="ORF">TRICI_002147</name>
</gene>
<dbReference type="AlphaFoldDB" id="A0A642V7B9"/>
<dbReference type="PANTHER" id="PTHR31605:SF0">
    <property type="entry name" value="GLYCEROL-3-PHOSPHATE O-ACYLTRANSFERASE 1"/>
    <property type="match status" value="1"/>
</dbReference>
<feature type="compositionally biased region" description="Polar residues" evidence="1">
    <location>
        <begin position="586"/>
        <end position="634"/>
    </location>
</feature>
<organism evidence="4 5">
    <name type="scientific">Trichomonascus ciferrii</name>
    <dbReference type="NCBI Taxonomy" id="44093"/>
    <lineage>
        <taxon>Eukaryota</taxon>
        <taxon>Fungi</taxon>
        <taxon>Dikarya</taxon>
        <taxon>Ascomycota</taxon>
        <taxon>Saccharomycotina</taxon>
        <taxon>Dipodascomycetes</taxon>
        <taxon>Dipodascales</taxon>
        <taxon>Trichomonascaceae</taxon>
        <taxon>Trichomonascus</taxon>
        <taxon>Trichomonascus ciferrii complex</taxon>
    </lineage>
</organism>